<organism evidence="3 4">
    <name type="scientific">Polarella glacialis</name>
    <name type="common">Dinoflagellate</name>
    <dbReference type="NCBI Taxonomy" id="89957"/>
    <lineage>
        <taxon>Eukaryota</taxon>
        <taxon>Sar</taxon>
        <taxon>Alveolata</taxon>
        <taxon>Dinophyceae</taxon>
        <taxon>Suessiales</taxon>
        <taxon>Suessiaceae</taxon>
        <taxon>Polarella</taxon>
    </lineage>
</organism>
<evidence type="ECO:0008006" key="5">
    <source>
        <dbReference type="Google" id="ProtNLM"/>
    </source>
</evidence>
<dbReference type="SUPFAM" id="SSF51735">
    <property type="entry name" value="NAD(P)-binding Rossmann-fold domains"/>
    <property type="match status" value="1"/>
</dbReference>
<evidence type="ECO:0000313" key="3">
    <source>
        <dbReference type="EMBL" id="CAE8701694.1"/>
    </source>
</evidence>
<keyword evidence="2" id="KW-0520">NAD</keyword>
<evidence type="ECO:0000256" key="2">
    <source>
        <dbReference type="ARBA" id="ARBA00023027"/>
    </source>
</evidence>
<name>A0A813KFT2_POLGL</name>
<reference evidence="3" key="1">
    <citation type="submission" date="2021-02" db="EMBL/GenBank/DDBJ databases">
        <authorList>
            <person name="Dougan E. K."/>
            <person name="Rhodes N."/>
            <person name="Thang M."/>
            <person name="Chan C."/>
        </authorList>
    </citation>
    <scope>NUCLEOTIDE SEQUENCE</scope>
</reference>
<comment type="caution">
    <text evidence="3">The sequence shown here is derived from an EMBL/GenBank/DDBJ whole genome shotgun (WGS) entry which is preliminary data.</text>
</comment>
<comment type="similarity">
    <text evidence="1">Belongs to the NAD(P)-dependent epimerase/dehydratase family.</text>
</comment>
<evidence type="ECO:0000313" key="4">
    <source>
        <dbReference type="Proteomes" id="UP000626109"/>
    </source>
</evidence>
<dbReference type="PANTHER" id="PTHR43574">
    <property type="entry name" value="EPIMERASE-RELATED"/>
    <property type="match status" value="1"/>
</dbReference>
<evidence type="ECO:0000256" key="1">
    <source>
        <dbReference type="ARBA" id="ARBA00007637"/>
    </source>
</evidence>
<dbReference type="Gene3D" id="3.40.50.720">
    <property type="entry name" value="NAD(P)-binding Rossmann-like Domain"/>
    <property type="match status" value="1"/>
</dbReference>
<protein>
    <recommendedName>
        <fullName evidence="5">NAD-dependent epimerase/dehydratase domain-containing protein</fullName>
    </recommendedName>
</protein>
<dbReference type="EMBL" id="CAJNNW010029845">
    <property type="protein sequence ID" value="CAE8701694.1"/>
    <property type="molecule type" value="Genomic_DNA"/>
</dbReference>
<dbReference type="InterPro" id="IPR036291">
    <property type="entry name" value="NAD(P)-bd_dom_sf"/>
</dbReference>
<proteinExistence type="inferred from homology"/>
<sequence length="376" mass="40311">MASPVAHRLFIFGLGYVGVHVGCRARDSGWHVSGASRTAEKAARLRGAFGIETHTFDIDDDYTGLSSSGLEALRKATHVLATVPPVADFDKDPLLALHAADLLHTSQSASLRWAGYLSTTSVYGDHGGAWVDEISKTVPEGSRAFSRLCAERDWLQLRDDSNGALSSHVFRSAGIYGPGRSAVEKLQRAHAHAQFLAALQPPSPLLDPPPNLEFAGPPGVEPREVMPKYTSRMHVADICSALLASMASPASERTSATYNLADDEPATRTEVEAYVLQMMGKSADVTAVGAAAQQGNARGSLHFGFENKRVSNRKLLDELMPQGLAFPSYREGPDLRRVQVKLEAEENLDSVAVSAEQARAPSIVVVVVVVVVVVAH</sequence>
<dbReference type="AlphaFoldDB" id="A0A813KFT2"/>
<accession>A0A813KFT2</accession>
<gene>
    <name evidence="3" type="ORF">PGLA2088_LOCUS32117</name>
</gene>
<dbReference type="Proteomes" id="UP000626109">
    <property type="component" value="Unassembled WGS sequence"/>
</dbReference>